<dbReference type="RefSeq" id="XP_071911638.1">
    <property type="nucleotide sequence ID" value="XM_072055537.1"/>
</dbReference>
<accession>A0ABM4UWG9</accession>
<feature type="region of interest" description="Disordered" evidence="1">
    <location>
        <begin position="39"/>
        <end position="70"/>
    </location>
</feature>
<sequence>MFVINRTQTIIQLYVGEIPEEDMQTDEIIVEDNIEVDGEQNLNPNAEQPQNDEAESDTSDASHEGDGDSCREFEYDSDFNFFLNGDGLNDACDPIDEVKRDVGEVDCHLKQPDYAKYMELISEEYNTYINSKVKGKMVDNEDVSDDEMLKQIYDSNDEAMEHEFPEFNRERDLKNPELTVGRIFTNIYDFRVADRMYSILNGFEVTLPKNDKDKAVAICTNNCRWRIYPSGYNRSKVTLQVKSIKGLPDECPWSYKNKSANSRWLSKMFMEEIADHLCMKVKGYKKSIKKKYNLNCTNSQMYRAKENAEEVVKGSCAKQYARLRNYCAILLQKNPGSMAFIIIEKSQLCKSPIFKRMFVMFTAQKEGFVNACRAVNVIGLDACHLKGIIGGQLISAIGRDAIT</sequence>
<dbReference type="RefSeq" id="XP_071911635.1">
    <property type="nucleotide sequence ID" value="XM_072055534.1"/>
</dbReference>
<gene>
    <name evidence="4 5 6 7" type="primary">LOC140009574</name>
</gene>
<evidence type="ECO:0000313" key="5">
    <source>
        <dbReference type="RefSeq" id="XP_071911636.1"/>
    </source>
</evidence>
<evidence type="ECO:0000256" key="1">
    <source>
        <dbReference type="SAM" id="MobiDB-lite"/>
    </source>
</evidence>
<dbReference type="GeneID" id="140009574"/>
<dbReference type="RefSeq" id="XP_071911636.1">
    <property type="nucleotide sequence ID" value="XM_072055535.1"/>
</dbReference>
<keyword evidence="3" id="KW-1185">Reference proteome</keyword>
<organism evidence="3 5">
    <name type="scientific">Coffea arabica</name>
    <name type="common">Arabian coffee</name>
    <dbReference type="NCBI Taxonomy" id="13443"/>
    <lineage>
        <taxon>Eukaryota</taxon>
        <taxon>Viridiplantae</taxon>
        <taxon>Streptophyta</taxon>
        <taxon>Embryophyta</taxon>
        <taxon>Tracheophyta</taxon>
        <taxon>Spermatophyta</taxon>
        <taxon>Magnoliopsida</taxon>
        <taxon>eudicotyledons</taxon>
        <taxon>Gunneridae</taxon>
        <taxon>Pentapetalae</taxon>
        <taxon>asterids</taxon>
        <taxon>lamiids</taxon>
        <taxon>Gentianales</taxon>
        <taxon>Rubiaceae</taxon>
        <taxon>Ixoroideae</taxon>
        <taxon>Gardenieae complex</taxon>
        <taxon>Bertiereae - Coffeeae clade</taxon>
        <taxon>Coffeeae</taxon>
        <taxon>Coffea</taxon>
    </lineage>
</organism>
<feature type="domain" description="Transposase MuDR plant" evidence="2">
    <location>
        <begin position="178"/>
        <end position="230"/>
    </location>
</feature>
<dbReference type="PANTHER" id="PTHR31973:SF187">
    <property type="entry name" value="MUTATOR TRANSPOSASE MUDRA PROTEIN"/>
    <property type="match status" value="1"/>
</dbReference>
<name>A0ABM4UWG9_COFAR</name>
<reference evidence="4 5" key="1">
    <citation type="submission" date="2025-05" db="UniProtKB">
        <authorList>
            <consortium name="RefSeq"/>
        </authorList>
    </citation>
    <scope>IDENTIFICATION</scope>
    <source>
        <tissue evidence="4 5">Leaves</tissue>
    </source>
</reference>
<evidence type="ECO:0000313" key="3">
    <source>
        <dbReference type="Proteomes" id="UP001652660"/>
    </source>
</evidence>
<evidence type="ECO:0000313" key="4">
    <source>
        <dbReference type="RefSeq" id="XP_071911635.1"/>
    </source>
</evidence>
<protein>
    <submittedName>
        <fullName evidence="4 5">Uncharacterized protein isoform X1</fullName>
    </submittedName>
</protein>
<proteinExistence type="predicted"/>
<feature type="compositionally biased region" description="Basic and acidic residues" evidence="1">
    <location>
        <begin position="60"/>
        <end position="70"/>
    </location>
</feature>
<dbReference type="Pfam" id="PF03108">
    <property type="entry name" value="DBD_Tnp_Mut"/>
    <property type="match status" value="1"/>
</dbReference>
<dbReference type="PANTHER" id="PTHR31973">
    <property type="entry name" value="POLYPROTEIN, PUTATIVE-RELATED"/>
    <property type="match status" value="1"/>
</dbReference>
<feature type="compositionally biased region" description="Polar residues" evidence="1">
    <location>
        <begin position="40"/>
        <end position="49"/>
    </location>
</feature>
<evidence type="ECO:0000313" key="6">
    <source>
        <dbReference type="RefSeq" id="XP_071911637.1"/>
    </source>
</evidence>
<dbReference type="InterPro" id="IPR004332">
    <property type="entry name" value="Transposase_MuDR"/>
</dbReference>
<dbReference type="RefSeq" id="XP_071911637.1">
    <property type="nucleotide sequence ID" value="XM_072055536.1"/>
</dbReference>
<dbReference type="Proteomes" id="UP001652660">
    <property type="component" value="Chromosome 6e"/>
</dbReference>
<evidence type="ECO:0000259" key="2">
    <source>
        <dbReference type="Pfam" id="PF03108"/>
    </source>
</evidence>
<evidence type="ECO:0000313" key="7">
    <source>
        <dbReference type="RefSeq" id="XP_071911638.1"/>
    </source>
</evidence>